<dbReference type="EMBL" id="KV425650">
    <property type="protein sequence ID" value="KZT19100.1"/>
    <property type="molecule type" value="Genomic_DNA"/>
</dbReference>
<proteinExistence type="predicted"/>
<dbReference type="CDD" id="cd05238">
    <property type="entry name" value="Gne_like_SDR_e"/>
    <property type="match status" value="1"/>
</dbReference>
<dbReference type="AlphaFoldDB" id="A0A165N2S1"/>
<dbReference type="PANTHER" id="PTHR43103">
    <property type="entry name" value="NUCLEOSIDE-DIPHOSPHATE-SUGAR EPIMERASE"/>
    <property type="match status" value="1"/>
</dbReference>
<dbReference type="Pfam" id="PF01370">
    <property type="entry name" value="Epimerase"/>
    <property type="match status" value="1"/>
</dbReference>
<keyword evidence="5" id="KW-1185">Reference proteome</keyword>
<dbReference type="Gene3D" id="3.40.50.720">
    <property type="entry name" value="NAD(P)-binding Rossmann-like Domain"/>
    <property type="match status" value="1"/>
</dbReference>
<dbReference type="InParanoid" id="A0A165N2S1"/>
<organism evidence="4 5">
    <name type="scientific">Neolentinus lepideus HHB14362 ss-1</name>
    <dbReference type="NCBI Taxonomy" id="1314782"/>
    <lineage>
        <taxon>Eukaryota</taxon>
        <taxon>Fungi</taxon>
        <taxon>Dikarya</taxon>
        <taxon>Basidiomycota</taxon>
        <taxon>Agaricomycotina</taxon>
        <taxon>Agaricomycetes</taxon>
        <taxon>Gloeophyllales</taxon>
        <taxon>Gloeophyllaceae</taxon>
        <taxon>Neolentinus</taxon>
    </lineage>
</organism>
<keyword evidence="1" id="KW-0521">NADP</keyword>
<protein>
    <submittedName>
        <fullName evidence="4">NAD(P)-binding protein</fullName>
    </submittedName>
</protein>
<evidence type="ECO:0000256" key="2">
    <source>
        <dbReference type="ARBA" id="ARBA00023277"/>
    </source>
</evidence>
<evidence type="ECO:0000256" key="1">
    <source>
        <dbReference type="ARBA" id="ARBA00022857"/>
    </source>
</evidence>
<accession>A0A165N2S1</accession>
<dbReference type="Gene3D" id="3.90.25.10">
    <property type="entry name" value="UDP-galactose 4-epimerase, domain 1"/>
    <property type="match status" value="1"/>
</dbReference>
<keyword evidence="2" id="KW-0119">Carbohydrate metabolism</keyword>
<name>A0A165N2S1_9AGAM</name>
<gene>
    <name evidence="4" type="ORF">NEOLEDRAFT_1124593</name>
</gene>
<evidence type="ECO:0000259" key="3">
    <source>
        <dbReference type="Pfam" id="PF01370"/>
    </source>
</evidence>
<dbReference type="OrthoDB" id="16464at2759"/>
<sequence length="338" mass="36230">MSEQRTILITGAGGFLGRLLAETLLKDPQTIDARLVLVDIVAPKAPQGANAIAVKADLTDPSQADGLFQTSYGVPDIVYCLHGIMSRGAEDNFDLGLKVNFDAVRSVLESARRFGTNTSQPLKFIFASSLAVYGGSLPNVVTPDTIATPQGAYGAEKLMCEILINEYTRRGFVDGRILRLPTIVVRPGPPAAATSSFLSGIIREPLKGVPTTCPIGNSLSSPELDLAVWIASPETTIQNFLNAARIPSSSFMLHSRVVCLPGITVTVREELEALEKVGGKEALRLVEFQDDETNRRIVSSWPARFDNGYALSLGFLVDEGGMAPIVERFKKVVAAGLA</sequence>
<reference evidence="4 5" key="1">
    <citation type="journal article" date="2016" name="Mol. Biol. Evol.">
        <title>Comparative Genomics of Early-Diverging Mushroom-Forming Fungi Provides Insights into the Origins of Lignocellulose Decay Capabilities.</title>
        <authorList>
            <person name="Nagy L.G."/>
            <person name="Riley R."/>
            <person name="Tritt A."/>
            <person name="Adam C."/>
            <person name="Daum C."/>
            <person name="Floudas D."/>
            <person name="Sun H."/>
            <person name="Yadav J.S."/>
            <person name="Pangilinan J."/>
            <person name="Larsson K.H."/>
            <person name="Matsuura K."/>
            <person name="Barry K."/>
            <person name="Labutti K."/>
            <person name="Kuo R."/>
            <person name="Ohm R.A."/>
            <person name="Bhattacharya S.S."/>
            <person name="Shirouzu T."/>
            <person name="Yoshinaga Y."/>
            <person name="Martin F.M."/>
            <person name="Grigoriev I.V."/>
            <person name="Hibbett D.S."/>
        </authorList>
    </citation>
    <scope>NUCLEOTIDE SEQUENCE [LARGE SCALE GENOMIC DNA]</scope>
    <source>
        <strain evidence="4 5">HHB14362 ss-1</strain>
    </source>
</reference>
<evidence type="ECO:0000313" key="5">
    <source>
        <dbReference type="Proteomes" id="UP000076761"/>
    </source>
</evidence>
<dbReference type="Proteomes" id="UP000076761">
    <property type="component" value="Unassembled WGS sequence"/>
</dbReference>
<evidence type="ECO:0000313" key="4">
    <source>
        <dbReference type="EMBL" id="KZT19100.1"/>
    </source>
</evidence>
<dbReference type="SUPFAM" id="SSF51735">
    <property type="entry name" value="NAD(P)-binding Rossmann-fold domains"/>
    <property type="match status" value="1"/>
</dbReference>
<dbReference type="InterPro" id="IPR036291">
    <property type="entry name" value="NAD(P)-bd_dom_sf"/>
</dbReference>
<dbReference type="STRING" id="1314782.A0A165N2S1"/>
<dbReference type="InterPro" id="IPR001509">
    <property type="entry name" value="Epimerase_deHydtase"/>
</dbReference>
<feature type="domain" description="NAD-dependent epimerase/dehydratase" evidence="3">
    <location>
        <begin position="7"/>
        <end position="208"/>
    </location>
</feature>
<dbReference type="PANTHER" id="PTHR43103:SF3">
    <property type="entry name" value="ADP-L-GLYCERO-D-MANNO-HEPTOSE-6-EPIMERASE"/>
    <property type="match status" value="1"/>
</dbReference>